<accession>A0ABU9BMB8</accession>
<comment type="caution">
    <text evidence="1">The sequence shown here is derived from an EMBL/GenBank/DDBJ whole genome shotgun (WGS) entry which is preliminary data.</text>
</comment>
<protein>
    <recommendedName>
        <fullName evidence="3">Flp family type IVb pilin</fullName>
    </recommendedName>
</protein>
<evidence type="ECO:0000313" key="1">
    <source>
        <dbReference type="EMBL" id="MEK8031088.1"/>
    </source>
</evidence>
<gene>
    <name evidence="1" type="ORF">AACH06_09705</name>
</gene>
<proteinExistence type="predicted"/>
<dbReference type="EMBL" id="JBBUTG010000004">
    <property type="protein sequence ID" value="MEK8031088.1"/>
    <property type="molecule type" value="Genomic_DNA"/>
</dbReference>
<sequence>MVEYAAIALVLVAALFTPADIFHGQTGAAFMADMIKAFFRNLTHYISLP</sequence>
<dbReference type="RefSeq" id="WP_341425450.1">
    <property type="nucleotide sequence ID" value="NZ_JBBUTG010000004.1"/>
</dbReference>
<organism evidence="1 2">
    <name type="scientific">Ideonella lacteola</name>
    <dbReference type="NCBI Taxonomy" id="2984193"/>
    <lineage>
        <taxon>Bacteria</taxon>
        <taxon>Pseudomonadati</taxon>
        <taxon>Pseudomonadota</taxon>
        <taxon>Betaproteobacteria</taxon>
        <taxon>Burkholderiales</taxon>
        <taxon>Sphaerotilaceae</taxon>
        <taxon>Ideonella</taxon>
    </lineage>
</organism>
<dbReference type="Proteomes" id="UP001371218">
    <property type="component" value="Unassembled WGS sequence"/>
</dbReference>
<keyword evidence="2" id="KW-1185">Reference proteome</keyword>
<evidence type="ECO:0008006" key="3">
    <source>
        <dbReference type="Google" id="ProtNLM"/>
    </source>
</evidence>
<evidence type="ECO:0000313" key="2">
    <source>
        <dbReference type="Proteomes" id="UP001371218"/>
    </source>
</evidence>
<reference evidence="1 2" key="1">
    <citation type="submission" date="2024-04" db="EMBL/GenBank/DDBJ databases">
        <title>Novel species of the genus Ideonella isolated from streams.</title>
        <authorList>
            <person name="Lu H."/>
        </authorList>
    </citation>
    <scope>NUCLEOTIDE SEQUENCE [LARGE SCALE GENOMIC DNA]</scope>
    <source>
        <strain evidence="1 2">DXS29W</strain>
    </source>
</reference>
<name>A0ABU9BMB8_9BURK</name>